<dbReference type="GO" id="GO:0006412">
    <property type="term" value="P:translation"/>
    <property type="evidence" value="ECO:0007669"/>
    <property type="project" value="UniProtKB-UniRule"/>
</dbReference>
<proteinExistence type="inferred from homology"/>
<keyword evidence="3" id="KW-0699">rRNA-binding</keyword>
<reference evidence="4 5" key="1">
    <citation type="journal article" date="2016" name="Nat. Commun.">
        <title>Thousands of microbial genomes shed light on interconnected biogeochemical processes in an aquifer system.</title>
        <authorList>
            <person name="Anantharaman K."/>
            <person name="Brown C.T."/>
            <person name="Hug L.A."/>
            <person name="Sharon I."/>
            <person name="Castelle C.J."/>
            <person name="Probst A.J."/>
            <person name="Thomas B.C."/>
            <person name="Singh A."/>
            <person name="Wilkins M.J."/>
            <person name="Karaoz U."/>
            <person name="Brodie E.L."/>
            <person name="Williams K.H."/>
            <person name="Hubbard S.S."/>
            <person name="Banfield J.F."/>
        </authorList>
    </citation>
    <scope>NUCLEOTIDE SEQUENCE [LARGE SCALE GENOMIC DNA]</scope>
</reference>
<keyword evidence="3" id="KW-0694">RNA-binding</keyword>
<gene>
    <name evidence="3" type="primary">rpsF</name>
    <name evidence="4" type="ORF">A3I29_01350</name>
</gene>
<accession>A0A1F6N9V3</accession>
<name>A0A1F6N9V3_9BACT</name>
<comment type="function">
    <text evidence="3">Binds together with bS18 to 16S ribosomal RNA.</text>
</comment>
<dbReference type="GO" id="GO:0005840">
    <property type="term" value="C:ribosome"/>
    <property type="evidence" value="ECO:0007669"/>
    <property type="project" value="UniProtKB-KW"/>
</dbReference>
<sequence length="168" mass="18895">MQKYELLLILPGTLDDKEVETRSQEILALVNEHGSDAQIQSIGKNRLAYPIKQIRYGYYFTITFKSDTAQVKVLEGKLGLMRDILRAMVSRFNVDLSTTQRLAFTQNQAEARGPISPERVHEHVSQLIDEKVAQAPESKVARGTEKLDIDQINKKLDDLMAGDVIPGV</sequence>
<dbReference type="GO" id="GO:1990904">
    <property type="term" value="C:ribonucleoprotein complex"/>
    <property type="evidence" value="ECO:0007669"/>
    <property type="project" value="UniProtKB-KW"/>
</dbReference>
<evidence type="ECO:0000256" key="1">
    <source>
        <dbReference type="ARBA" id="ARBA00009512"/>
    </source>
</evidence>
<evidence type="ECO:0000313" key="4">
    <source>
        <dbReference type="EMBL" id="OGH80659.1"/>
    </source>
</evidence>
<keyword evidence="3 4" id="KW-0689">Ribosomal protein</keyword>
<comment type="similarity">
    <text evidence="1 3">Belongs to the bacterial ribosomal protein bS6 family.</text>
</comment>
<dbReference type="InterPro" id="IPR014717">
    <property type="entry name" value="Transl_elong_EF1B/ribsomal_bS6"/>
</dbReference>
<dbReference type="GO" id="GO:0003735">
    <property type="term" value="F:structural constituent of ribosome"/>
    <property type="evidence" value="ECO:0007669"/>
    <property type="project" value="InterPro"/>
</dbReference>
<dbReference type="NCBIfam" id="TIGR00166">
    <property type="entry name" value="S6"/>
    <property type="match status" value="1"/>
</dbReference>
<evidence type="ECO:0000256" key="3">
    <source>
        <dbReference type="HAMAP-Rule" id="MF_00360"/>
    </source>
</evidence>
<dbReference type="HAMAP" id="MF_00360">
    <property type="entry name" value="Ribosomal_bS6"/>
    <property type="match status" value="1"/>
</dbReference>
<dbReference type="InterPro" id="IPR035980">
    <property type="entry name" value="Ribosomal_bS6_sf"/>
</dbReference>
<dbReference type="InterPro" id="IPR020814">
    <property type="entry name" value="Ribosomal_S6_plastid/chlpt"/>
</dbReference>
<evidence type="ECO:0000256" key="2">
    <source>
        <dbReference type="ARBA" id="ARBA00035294"/>
    </source>
</evidence>
<keyword evidence="3" id="KW-0687">Ribonucleoprotein</keyword>
<dbReference type="CDD" id="cd00473">
    <property type="entry name" value="bS6"/>
    <property type="match status" value="1"/>
</dbReference>
<comment type="caution">
    <text evidence="4">The sequence shown here is derived from an EMBL/GenBank/DDBJ whole genome shotgun (WGS) entry which is preliminary data.</text>
</comment>
<dbReference type="EMBL" id="MFQK01000037">
    <property type="protein sequence ID" value="OGH80659.1"/>
    <property type="molecule type" value="Genomic_DNA"/>
</dbReference>
<dbReference type="Gene3D" id="3.30.70.60">
    <property type="match status" value="1"/>
</dbReference>
<dbReference type="GO" id="GO:0019843">
    <property type="term" value="F:rRNA binding"/>
    <property type="evidence" value="ECO:0007669"/>
    <property type="project" value="UniProtKB-UniRule"/>
</dbReference>
<dbReference type="SUPFAM" id="SSF54995">
    <property type="entry name" value="Ribosomal protein S6"/>
    <property type="match status" value="1"/>
</dbReference>
<organism evidence="4 5">
    <name type="scientific">Candidatus Magasanikbacteria bacterium RIFCSPLOWO2_02_FULL_44_11</name>
    <dbReference type="NCBI Taxonomy" id="1798689"/>
    <lineage>
        <taxon>Bacteria</taxon>
        <taxon>Candidatus Magasanikiibacteriota</taxon>
    </lineage>
</organism>
<dbReference type="Pfam" id="PF01250">
    <property type="entry name" value="Ribosomal_S6"/>
    <property type="match status" value="1"/>
</dbReference>
<dbReference type="STRING" id="1798689.A3I29_01350"/>
<dbReference type="AlphaFoldDB" id="A0A1F6N9V3"/>
<dbReference type="Proteomes" id="UP000178726">
    <property type="component" value="Unassembled WGS sequence"/>
</dbReference>
<protein>
    <recommendedName>
        <fullName evidence="2 3">Small ribosomal subunit protein bS6</fullName>
    </recommendedName>
</protein>
<evidence type="ECO:0000313" key="5">
    <source>
        <dbReference type="Proteomes" id="UP000178726"/>
    </source>
</evidence>
<dbReference type="InterPro" id="IPR000529">
    <property type="entry name" value="Ribosomal_bS6"/>
</dbReference>